<dbReference type="GO" id="GO:0030420">
    <property type="term" value="P:establishment of competence for transformation"/>
    <property type="evidence" value="ECO:0007669"/>
    <property type="project" value="InterPro"/>
</dbReference>
<feature type="non-terminal residue" evidence="8">
    <location>
        <position position="1"/>
    </location>
</feature>
<evidence type="ECO:0000256" key="5">
    <source>
        <dbReference type="ARBA" id="ARBA00023136"/>
    </source>
</evidence>
<evidence type="ECO:0000313" key="8">
    <source>
        <dbReference type="EMBL" id="MBS6940499.1"/>
    </source>
</evidence>
<dbReference type="InterPro" id="IPR035681">
    <property type="entry name" value="ComA-like_MBL"/>
</dbReference>
<evidence type="ECO:0000256" key="4">
    <source>
        <dbReference type="ARBA" id="ARBA00022989"/>
    </source>
</evidence>
<protein>
    <submittedName>
        <fullName evidence="8">DNA internalization-related competence protein ComEC/Rec2</fullName>
    </submittedName>
</protein>
<dbReference type="SMART" id="SM00849">
    <property type="entry name" value="Lactamase_B"/>
    <property type="match status" value="1"/>
</dbReference>
<dbReference type="EMBL" id="JAGZSV010000036">
    <property type="protein sequence ID" value="MBS6940499.1"/>
    <property type="molecule type" value="Genomic_DNA"/>
</dbReference>
<sequence>SGLFDGAGTPGAALLRALLTGDRVDLDRDGLYDDMKTIGLAHMVAVSGSHLCVVAAMAGFAMKTAGLRKRTCAVVLSALYAAYAVFTGLSAPVIRAAVMSSVVVSSIWARRRSSSLSALSVCVCVLIAVDPYNALSLSFFLSVASTFGVIVLAPLFCSWTLRASAGRFRAACEALSLTVAASLPMAPVTVAVFSRLSLIAPFANFVAAPVFSVLLAAGLAALALAAFVPVWGGIAVAALSRAADLFCVASSCAAKVPYAAVPLTGDGFSCGVATALFVGIVWAWWPRLRAKTIRVAFGALACALAAAAIVFSRGAGDEIVMLDVGQGDAFLIRSQGASLLVDTGNQEQRLLSALARHKAASFDAVAISHHDDDHCGCLELLAPNIAGDVLLCEKTFACGCDDCEELVATAGRTVGEDRVRGVGAGDTVEVGRFVCTAIWPYSFEEEGGNADSLCFLVEYDAEGDGRPESSVLLTGDAEAKQIEEMMDKASVASVDIVKAGHHGSKAGVADGFSERVGAQAVLISAGANNRYGHPSKEAIEEFESAGMAVFRTDEQGDAVCRFEGDRISVATQR</sequence>
<dbReference type="Pfam" id="PF00753">
    <property type="entry name" value="Lactamase_B"/>
    <property type="match status" value="1"/>
</dbReference>
<accession>A0A943USL9</accession>
<dbReference type="SUPFAM" id="SSF56281">
    <property type="entry name" value="Metallo-hydrolase/oxidoreductase"/>
    <property type="match status" value="1"/>
</dbReference>
<keyword evidence="5 6" id="KW-0472">Membrane</keyword>
<keyword evidence="4 6" id="KW-1133">Transmembrane helix</keyword>
<evidence type="ECO:0000256" key="2">
    <source>
        <dbReference type="ARBA" id="ARBA00022475"/>
    </source>
</evidence>
<name>A0A943USL9_9ACTN</name>
<dbReference type="InterPro" id="IPR001279">
    <property type="entry name" value="Metallo-B-lactamas"/>
</dbReference>
<feature type="transmembrane region" description="Helical" evidence="6">
    <location>
        <begin position="205"/>
        <end position="230"/>
    </location>
</feature>
<evidence type="ECO:0000256" key="3">
    <source>
        <dbReference type="ARBA" id="ARBA00022692"/>
    </source>
</evidence>
<dbReference type="CDD" id="cd07731">
    <property type="entry name" value="ComA-like_MBL-fold"/>
    <property type="match status" value="1"/>
</dbReference>
<feature type="transmembrane region" description="Helical" evidence="6">
    <location>
        <begin position="38"/>
        <end position="60"/>
    </location>
</feature>
<dbReference type="InterPro" id="IPR052159">
    <property type="entry name" value="Competence_DNA_uptake"/>
</dbReference>
<dbReference type="PANTHER" id="PTHR30619">
    <property type="entry name" value="DNA INTERNALIZATION/COMPETENCE PROTEIN COMEC/REC2"/>
    <property type="match status" value="1"/>
</dbReference>
<dbReference type="InterPro" id="IPR004797">
    <property type="entry name" value="Competence_ComEC/Rec2"/>
</dbReference>
<feature type="transmembrane region" description="Helical" evidence="6">
    <location>
        <begin position="67"/>
        <end position="86"/>
    </location>
</feature>
<feature type="transmembrane region" description="Helical" evidence="6">
    <location>
        <begin position="266"/>
        <end position="285"/>
    </location>
</feature>
<feature type="transmembrane region" description="Helical" evidence="6">
    <location>
        <begin position="139"/>
        <end position="162"/>
    </location>
</feature>
<feature type="transmembrane region" description="Helical" evidence="6">
    <location>
        <begin position="174"/>
        <end position="193"/>
    </location>
</feature>
<dbReference type="NCBIfam" id="TIGR00360">
    <property type="entry name" value="ComEC_N-term"/>
    <property type="match status" value="1"/>
</dbReference>
<gene>
    <name evidence="8" type="ORF">KH142_03270</name>
</gene>
<feature type="domain" description="Metallo-beta-lactamase" evidence="7">
    <location>
        <begin position="326"/>
        <end position="501"/>
    </location>
</feature>
<reference evidence="8" key="1">
    <citation type="submission" date="2021-02" db="EMBL/GenBank/DDBJ databases">
        <title>Infant gut strain persistence is associated with maternal origin, phylogeny, and functional potential including surface adhesion and iron acquisition.</title>
        <authorList>
            <person name="Lou Y.C."/>
        </authorList>
    </citation>
    <scope>NUCLEOTIDE SEQUENCE</scope>
    <source>
        <strain evidence="8">L2_039_000G1_dasL2_039_000G1_concoct_11</strain>
    </source>
</reference>
<dbReference type="Proteomes" id="UP000727506">
    <property type="component" value="Unassembled WGS sequence"/>
</dbReference>
<dbReference type="InterPro" id="IPR036866">
    <property type="entry name" value="RibonucZ/Hydroxyglut_hydro"/>
</dbReference>
<evidence type="ECO:0000256" key="6">
    <source>
        <dbReference type="SAM" id="Phobius"/>
    </source>
</evidence>
<keyword evidence="3 6" id="KW-0812">Transmembrane</keyword>
<dbReference type="Gene3D" id="3.60.15.10">
    <property type="entry name" value="Ribonuclease Z/Hydroxyacylglutathione hydrolase-like"/>
    <property type="match status" value="1"/>
</dbReference>
<dbReference type="InterPro" id="IPR004477">
    <property type="entry name" value="ComEC_N"/>
</dbReference>
<keyword evidence="2" id="KW-1003">Cell membrane</keyword>
<dbReference type="PANTHER" id="PTHR30619:SF1">
    <property type="entry name" value="RECOMBINATION PROTEIN 2"/>
    <property type="match status" value="1"/>
</dbReference>
<dbReference type="AlphaFoldDB" id="A0A943USL9"/>
<evidence type="ECO:0000259" key="7">
    <source>
        <dbReference type="SMART" id="SM00849"/>
    </source>
</evidence>
<proteinExistence type="predicted"/>
<evidence type="ECO:0000256" key="1">
    <source>
        <dbReference type="ARBA" id="ARBA00004651"/>
    </source>
</evidence>
<dbReference type="GO" id="GO:0005886">
    <property type="term" value="C:plasma membrane"/>
    <property type="evidence" value="ECO:0007669"/>
    <property type="project" value="UniProtKB-SubCell"/>
</dbReference>
<comment type="subcellular location">
    <subcellularLocation>
        <location evidence="1">Cell membrane</location>
        <topology evidence="1">Multi-pass membrane protein</topology>
    </subcellularLocation>
</comment>
<dbReference type="NCBIfam" id="TIGR00361">
    <property type="entry name" value="ComEC_Rec2"/>
    <property type="match status" value="1"/>
</dbReference>
<comment type="caution">
    <text evidence="8">The sequence shown here is derived from an EMBL/GenBank/DDBJ whole genome shotgun (WGS) entry which is preliminary data.</text>
</comment>
<evidence type="ECO:0000313" key="9">
    <source>
        <dbReference type="Proteomes" id="UP000727506"/>
    </source>
</evidence>
<organism evidence="8 9">
    <name type="scientific">Slackia piriformis</name>
    <dbReference type="NCBI Taxonomy" id="626934"/>
    <lineage>
        <taxon>Bacteria</taxon>
        <taxon>Bacillati</taxon>
        <taxon>Actinomycetota</taxon>
        <taxon>Coriobacteriia</taxon>
        <taxon>Eggerthellales</taxon>
        <taxon>Eggerthellaceae</taxon>
        <taxon>Slackia</taxon>
    </lineage>
</organism>
<feature type="transmembrane region" description="Helical" evidence="6">
    <location>
        <begin position="292"/>
        <end position="311"/>
    </location>
</feature>
<dbReference type="Pfam" id="PF03772">
    <property type="entry name" value="Competence"/>
    <property type="match status" value="1"/>
</dbReference>